<keyword evidence="2" id="KW-1185">Reference proteome</keyword>
<name>A0A1Q9B2Q2_SYMMI</name>
<reference evidence="1 2" key="1">
    <citation type="submission" date="2016-02" db="EMBL/GenBank/DDBJ databases">
        <title>Genome analysis of coral dinoflagellate symbionts highlights evolutionary adaptations to a symbiotic lifestyle.</title>
        <authorList>
            <person name="Aranda M."/>
            <person name="Li Y."/>
            <person name="Liew Y.J."/>
            <person name="Baumgarten S."/>
            <person name="Simakov O."/>
            <person name="Wilson M."/>
            <person name="Piel J."/>
            <person name="Ashoor H."/>
            <person name="Bougouffa S."/>
            <person name="Bajic V.B."/>
            <person name="Ryu T."/>
            <person name="Ravasi T."/>
            <person name="Bayer T."/>
            <person name="Micklem G."/>
            <person name="Kim H."/>
            <person name="Bhak J."/>
            <person name="Lajeunesse T.C."/>
            <person name="Voolstra C.R."/>
        </authorList>
    </citation>
    <scope>NUCLEOTIDE SEQUENCE [LARGE SCALE GENOMIC DNA]</scope>
    <source>
        <strain evidence="1 2">CCMP2467</strain>
    </source>
</reference>
<evidence type="ECO:0000313" key="2">
    <source>
        <dbReference type="Proteomes" id="UP000186817"/>
    </source>
</evidence>
<evidence type="ECO:0000313" key="1">
    <source>
        <dbReference type="EMBL" id="OLP62297.1"/>
    </source>
</evidence>
<gene>
    <name evidence="1" type="ORF">AK812_SmicGene48556</name>
</gene>
<protein>
    <submittedName>
        <fullName evidence="1">Uncharacterized protein</fullName>
    </submittedName>
</protein>
<dbReference type="Proteomes" id="UP000186817">
    <property type="component" value="Unassembled WGS sequence"/>
</dbReference>
<organism evidence="1 2">
    <name type="scientific">Symbiodinium microadriaticum</name>
    <name type="common">Dinoflagellate</name>
    <name type="synonym">Zooxanthella microadriatica</name>
    <dbReference type="NCBI Taxonomy" id="2951"/>
    <lineage>
        <taxon>Eukaryota</taxon>
        <taxon>Sar</taxon>
        <taxon>Alveolata</taxon>
        <taxon>Dinophyceae</taxon>
        <taxon>Suessiales</taxon>
        <taxon>Symbiodiniaceae</taxon>
        <taxon>Symbiodinium</taxon>
    </lineage>
</organism>
<accession>A0A1Q9B2Q2</accession>
<sequence length="105" mass="11508">MDALISESVDKDSVEVGELPALRADVMDINSSDEEMDETSWELLIPPEVDEAHLAEVARLSEELGYRRQASELANQLAATSLQEEGSPGSALDVQPRALFVHQED</sequence>
<proteinExistence type="predicted"/>
<dbReference type="AlphaFoldDB" id="A0A1Q9B2Q2"/>
<comment type="caution">
    <text evidence="1">The sequence shown here is derived from an EMBL/GenBank/DDBJ whole genome shotgun (WGS) entry which is preliminary data.</text>
</comment>
<dbReference type="EMBL" id="LSRX01008233">
    <property type="protein sequence ID" value="OLP62297.1"/>
    <property type="molecule type" value="Genomic_DNA"/>
</dbReference>